<comment type="caution">
    <text evidence="2">The sequence shown here is derived from an EMBL/GenBank/DDBJ whole genome shotgun (WGS) entry which is preliminary data.</text>
</comment>
<keyword evidence="1" id="KW-0472">Membrane</keyword>
<evidence type="ECO:0000313" key="3">
    <source>
        <dbReference type="Proteomes" id="UP000031327"/>
    </source>
</evidence>
<dbReference type="OrthoDB" id="345413at2"/>
<gene>
    <name evidence="2" type="ORF">JF50_07925</name>
</gene>
<name>A0A0C1QCM6_9GAMM</name>
<keyword evidence="1" id="KW-1133">Transmembrane helix</keyword>
<protein>
    <submittedName>
        <fullName evidence="2">Uncharacterized protein</fullName>
    </submittedName>
</protein>
<sequence>MLIDVLQISYLSSVVIVFLITVSLISIQQGLPKFQRLELALCWLMILSPAVEFMSLLEFDIPWLAVAFIHASPLLLGPLIVLYRQEMSHMRSGYWWPCIHAIPFLLFFTYRLIENIEITLVVGVLYLTQIIFYQVNLIKACWPEQTFQFPKPKSTVALIPHKVLVAFYFVFSFAGVVQMIGYLFNLEQIWLLLHVTNTVVFIYVVLLCRGYINLLLKKLDNLNQPSC</sequence>
<feature type="transmembrane region" description="Helical" evidence="1">
    <location>
        <begin position="163"/>
        <end position="184"/>
    </location>
</feature>
<evidence type="ECO:0000256" key="1">
    <source>
        <dbReference type="SAM" id="Phobius"/>
    </source>
</evidence>
<dbReference type="Proteomes" id="UP000031327">
    <property type="component" value="Unassembled WGS sequence"/>
</dbReference>
<keyword evidence="1" id="KW-0812">Transmembrane</keyword>
<accession>A0A0C1QCM6</accession>
<feature type="transmembrane region" description="Helical" evidence="1">
    <location>
        <begin position="63"/>
        <end position="82"/>
    </location>
</feature>
<feature type="transmembrane region" description="Helical" evidence="1">
    <location>
        <begin position="190"/>
        <end position="212"/>
    </location>
</feature>
<dbReference type="RefSeq" id="WP_039608937.1">
    <property type="nucleotide sequence ID" value="NZ_JWIC01000005.1"/>
</dbReference>
<reference evidence="2 3" key="1">
    <citation type="submission" date="2014-12" db="EMBL/GenBank/DDBJ databases">
        <title>Draft Genome Sequence of Pseudoalteromonas luteoviolacea HI1.</title>
        <authorList>
            <person name="Asahina A.Y."/>
            <person name="Hadfield M.G."/>
        </authorList>
    </citation>
    <scope>NUCLEOTIDE SEQUENCE [LARGE SCALE GENOMIC DNA]</scope>
    <source>
        <strain evidence="2 3">HI1</strain>
    </source>
</reference>
<feature type="transmembrane region" description="Helical" evidence="1">
    <location>
        <begin position="94"/>
        <end position="113"/>
    </location>
</feature>
<proteinExistence type="predicted"/>
<feature type="transmembrane region" description="Helical" evidence="1">
    <location>
        <begin position="6"/>
        <end position="27"/>
    </location>
</feature>
<evidence type="ECO:0000313" key="2">
    <source>
        <dbReference type="EMBL" id="KID57160.1"/>
    </source>
</evidence>
<dbReference type="AlphaFoldDB" id="A0A0C1QCM6"/>
<organism evidence="2 3">
    <name type="scientific">Pseudoalteromonas luteoviolacea</name>
    <dbReference type="NCBI Taxonomy" id="43657"/>
    <lineage>
        <taxon>Bacteria</taxon>
        <taxon>Pseudomonadati</taxon>
        <taxon>Pseudomonadota</taxon>
        <taxon>Gammaproteobacteria</taxon>
        <taxon>Alteromonadales</taxon>
        <taxon>Pseudoalteromonadaceae</taxon>
        <taxon>Pseudoalteromonas</taxon>
    </lineage>
</organism>
<feature type="transmembrane region" description="Helical" evidence="1">
    <location>
        <begin position="39"/>
        <end position="57"/>
    </location>
</feature>
<dbReference type="EMBL" id="JWIC01000005">
    <property type="protein sequence ID" value="KID57160.1"/>
    <property type="molecule type" value="Genomic_DNA"/>
</dbReference>
<feature type="transmembrane region" description="Helical" evidence="1">
    <location>
        <begin position="119"/>
        <end position="142"/>
    </location>
</feature>